<evidence type="ECO:0000313" key="2">
    <source>
        <dbReference type="EMBL" id="KAH0818486.1"/>
    </source>
</evidence>
<evidence type="ECO:0000256" key="1">
    <source>
        <dbReference type="SAM" id="MobiDB-lite"/>
    </source>
</evidence>
<gene>
    <name evidence="2" type="ORF">GEV33_004305</name>
</gene>
<evidence type="ECO:0000313" key="3">
    <source>
        <dbReference type="Proteomes" id="UP000719412"/>
    </source>
</evidence>
<organism evidence="2 3">
    <name type="scientific">Tenebrio molitor</name>
    <name type="common">Yellow mealworm beetle</name>
    <dbReference type="NCBI Taxonomy" id="7067"/>
    <lineage>
        <taxon>Eukaryota</taxon>
        <taxon>Metazoa</taxon>
        <taxon>Ecdysozoa</taxon>
        <taxon>Arthropoda</taxon>
        <taxon>Hexapoda</taxon>
        <taxon>Insecta</taxon>
        <taxon>Pterygota</taxon>
        <taxon>Neoptera</taxon>
        <taxon>Endopterygota</taxon>
        <taxon>Coleoptera</taxon>
        <taxon>Polyphaga</taxon>
        <taxon>Cucujiformia</taxon>
        <taxon>Tenebrionidae</taxon>
        <taxon>Tenebrio</taxon>
    </lineage>
</organism>
<feature type="compositionally biased region" description="Polar residues" evidence="1">
    <location>
        <begin position="154"/>
        <end position="164"/>
    </location>
</feature>
<keyword evidence="3" id="KW-1185">Reference proteome</keyword>
<sequence>MRTARGVSVSAKEKNLTRGGSVGGIKCVAGAGVIVVESKQEQEQEIGEAQAESLRRIWDLHHVKLRFLRKVRHAQLTVRSSQRLRPNQIETDYHVHHPTHTPTMRSAELFLRKRFHQYQLIGFTRLCEAHDLPFNEPNARRINPRRRLLDRSSPKLSQRTQTTPGPDLGCHHLHHQVVDFPEGHLIIIVLRLDRVRSRFRPSGVIRTYSQGELLYTPRYLIFGTREDFEDLPAHAGGVAD</sequence>
<protein>
    <submittedName>
        <fullName evidence="2">Uncharacterized protein</fullName>
    </submittedName>
</protein>
<dbReference type="EMBL" id="JABDTM020017583">
    <property type="protein sequence ID" value="KAH0818486.1"/>
    <property type="molecule type" value="Genomic_DNA"/>
</dbReference>
<proteinExistence type="predicted"/>
<reference evidence="2" key="1">
    <citation type="journal article" date="2020" name="J Insects Food Feed">
        <title>The yellow mealworm (Tenebrio molitor) genome: a resource for the emerging insects as food and feed industry.</title>
        <authorList>
            <person name="Eriksson T."/>
            <person name="Andere A."/>
            <person name="Kelstrup H."/>
            <person name="Emery V."/>
            <person name="Picard C."/>
        </authorList>
    </citation>
    <scope>NUCLEOTIDE SEQUENCE</scope>
    <source>
        <strain evidence="2">Stoneville</strain>
        <tissue evidence="2">Whole head</tissue>
    </source>
</reference>
<reference evidence="2" key="2">
    <citation type="submission" date="2021-08" db="EMBL/GenBank/DDBJ databases">
        <authorList>
            <person name="Eriksson T."/>
        </authorList>
    </citation>
    <scope>NUCLEOTIDE SEQUENCE</scope>
    <source>
        <strain evidence="2">Stoneville</strain>
        <tissue evidence="2">Whole head</tissue>
    </source>
</reference>
<feature type="region of interest" description="Disordered" evidence="1">
    <location>
        <begin position="143"/>
        <end position="168"/>
    </location>
</feature>
<dbReference type="Proteomes" id="UP000719412">
    <property type="component" value="Unassembled WGS sequence"/>
</dbReference>
<name>A0A8J6HR41_TENMO</name>
<dbReference type="AlphaFoldDB" id="A0A8J6HR41"/>
<comment type="caution">
    <text evidence="2">The sequence shown here is derived from an EMBL/GenBank/DDBJ whole genome shotgun (WGS) entry which is preliminary data.</text>
</comment>
<accession>A0A8J6HR41</accession>